<gene>
    <name evidence="4" type="ORF">F126LOC_020675</name>
    <name evidence="2" type="ORF">H4F48_22240</name>
    <name evidence="3" type="ORF">SOV92_23195</name>
</gene>
<dbReference type="EMBL" id="JACGET010000041">
    <property type="protein sequence ID" value="MBN3108777.1"/>
    <property type="molecule type" value="Genomic_DNA"/>
</dbReference>
<protein>
    <submittedName>
        <fullName evidence="4">DUF1127 domain-containing protein</fullName>
    </submittedName>
</protein>
<sequence length="63" mass="7765">MEFHENRSQKPFRESPFWLMLILPFRLWKTWRARAQTLKILQNMSDDGLKDIGLKRSDLDRFR</sequence>
<evidence type="ECO:0000313" key="6">
    <source>
        <dbReference type="Proteomes" id="UP000762586"/>
    </source>
</evidence>
<organism evidence="4 5">
    <name type="scientific">Pectobacterium brasiliense</name>
    <dbReference type="NCBI Taxonomy" id="180957"/>
    <lineage>
        <taxon>Bacteria</taxon>
        <taxon>Pseudomonadati</taxon>
        <taxon>Pseudomonadota</taxon>
        <taxon>Gammaproteobacteria</taxon>
        <taxon>Enterobacterales</taxon>
        <taxon>Pectobacteriaceae</taxon>
        <taxon>Pectobacterium</taxon>
    </lineage>
</organism>
<evidence type="ECO:0000313" key="4">
    <source>
        <dbReference type="EMBL" id="QPK23991.1"/>
    </source>
</evidence>
<keyword evidence="6" id="KW-1185">Reference proteome</keyword>
<feature type="domain" description="YjiS-like" evidence="1">
    <location>
        <begin position="25"/>
        <end position="59"/>
    </location>
</feature>
<dbReference type="Proteomes" id="UP000762586">
    <property type="component" value="Unassembled WGS sequence"/>
</dbReference>
<dbReference type="Proteomes" id="UP000269351">
    <property type="component" value="Chromosome"/>
</dbReference>
<evidence type="ECO:0000313" key="3">
    <source>
        <dbReference type="EMBL" id="MDY4380672.1"/>
    </source>
</evidence>
<dbReference type="EMBL" id="JAXHOZ010000100">
    <property type="protein sequence ID" value="MDY4380672.1"/>
    <property type="molecule type" value="Genomic_DNA"/>
</dbReference>
<evidence type="ECO:0000259" key="1">
    <source>
        <dbReference type="Pfam" id="PF06568"/>
    </source>
</evidence>
<proteinExistence type="predicted"/>
<reference evidence="3" key="3">
    <citation type="submission" date="2023-11" db="EMBL/GenBank/DDBJ databases">
        <title>Comparative genomics revealed phylogeny of phytopathogenic Pectobacterium aroidearum based on whole-genome sequencing and function of putative horizontal acquire islands in P. aroidearum PccS1.</title>
        <authorList>
            <person name="Fan J."/>
            <person name="Yang L."/>
        </authorList>
    </citation>
    <scope>NUCLEOTIDE SEQUENCE</scope>
    <source>
        <strain evidence="3">NJAU140</strain>
    </source>
</reference>
<dbReference type="EMBL" id="CP065031">
    <property type="protein sequence ID" value="QPK23991.1"/>
    <property type="molecule type" value="Genomic_DNA"/>
</dbReference>
<name>A0A086ESJ7_9GAMM</name>
<accession>A0A086ESJ7</accession>
<reference evidence="4 5" key="2">
    <citation type="submission" date="2020-11" db="EMBL/GenBank/DDBJ databases">
        <title>Complete genome sequence of Pectobacterium brasiliense strain F126.</title>
        <authorList>
            <person name="Miroshnikov K."/>
            <person name="Vo T.N.H."/>
            <person name="Khodykina M.V."/>
            <person name="Kabanova A.P."/>
            <person name="Shneider M."/>
            <person name="Korzhenkov A."/>
            <person name="Toschakov S.V."/>
            <person name="Miroshnikov K.A."/>
            <person name="Ignatov A.N."/>
            <person name="Mikhailova Y.V."/>
            <person name="Shelenkov A."/>
            <person name="Yanushevich Y.G."/>
            <person name="Evseev P.V."/>
        </authorList>
    </citation>
    <scope>NUCLEOTIDE SEQUENCE [LARGE SCALE GENOMIC DNA]</scope>
    <source>
        <strain evidence="4 5">F126</strain>
    </source>
</reference>
<evidence type="ECO:0000313" key="5">
    <source>
        <dbReference type="Proteomes" id="UP000269351"/>
    </source>
</evidence>
<evidence type="ECO:0000313" key="2">
    <source>
        <dbReference type="EMBL" id="MBN3108777.1"/>
    </source>
</evidence>
<dbReference type="Proteomes" id="UP001269968">
    <property type="component" value="Unassembled WGS sequence"/>
</dbReference>
<reference evidence="2 6" key="1">
    <citation type="submission" date="2020-07" db="EMBL/GenBank/DDBJ databases">
        <title>A pangenomic view of the genus Pectobacterium provides insights into genome organization, phylogeny, and virulence.</title>
        <authorList>
            <person name="Jonkheer E."/>
            <person name="Brankovics B."/>
            <person name="Houwers I."/>
            <person name="Van Der Wolf J."/>
            <person name="Bonants P."/>
            <person name="Vreeburg R."/>
            <person name="Bollema R."/>
            <person name="De Haan J."/>
            <person name="Berke L."/>
            <person name="De Ridder D."/>
            <person name="Smit S."/>
            <person name="Van Der Lee T.A.J."/>
        </authorList>
    </citation>
    <scope>NUCLEOTIDE SEQUENCE [LARGE SCALE GENOMIC DNA]</scope>
    <source>
        <strain evidence="2 6">NAK:384</strain>
    </source>
</reference>
<dbReference type="AlphaFoldDB" id="A0A086ESJ7"/>
<dbReference type="InterPro" id="IPR009506">
    <property type="entry name" value="YjiS-like"/>
</dbReference>
<dbReference type="Pfam" id="PF06568">
    <property type="entry name" value="YjiS-like"/>
    <property type="match status" value="1"/>
</dbReference>
<dbReference type="RefSeq" id="WP_014913798.1">
    <property type="nucleotide sequence ID" value="NZ_BSWF01000023.1"/>
</dbReference>